<dbReference type="GO" id="GO:0000428">
    <property type="term" value="C:DNA-directed RNA polymerase complex"/>
    <property type="evidence" value="ECO:0007669"/>
    <property type="project" value="UniProtKB-KW"/>
</dbReference>
<feature type="domain" description="RNA polymerase sigma-70 region 2" evidence="1">
    <location>
        <begin position="24"/>
        <end position="90"/>
    </location>
</feature>
<dbReference type="SUPFAM" id="SSF88946">
    <property type="entry name" value="Sigma2 domain of RNA polymerase sigma factors"/>
    <property type="match status" value="1"/>
</dbReference>
<dbReference type="Gene3D" id="1.10.1740.10">
    <property type="match status" value="1"/>
</dbReference>
<evidence type="ECO:0000313" key="2">
    <source>
        <dbReference type="EMBL" id="MDQ0175434.1"/>
    </source>
</evidence>
<evidence type="ECO:0000313" key="3">
    <source>
        <dbReference type="Proteomes" id="UP001223586"/>
    </source>
</evidence>
<evidence type="ECO:0000259" key="1">
    <source>
        <dbReference type="Pfam" id="PF04542"/>
    </source>
</evidence>
<dbReference type="InterPro" id="IPR007627">
    <property type="entry name" value="RNA_pol_sigma70_r2"/>
</dbReference>
<keyword evidence="3" id="KW-1185">Reference proteome</keyword>
<dbReference type="RefSeq" id="WP_307227755.1">
    <property type="nucleotide sequence ID" value="NZ_JAUSTT010000006.1"/>
</dbReference>
<accession>A0ABT9WQ69</accession>
<organism evidence="2 3">
    <name type="scientific">Bacillus chungangensis</name>
    <dbReference type="NCBI Taxonomy" id="587633"/>
    <lineage>
        <taxon>Bacteria</taxon>
        <taxon>Bacillati</taxon>
        <taxon>Bacillota</taxon>
        <taxon>Bacilli</taxon>
        <taxon>Bacillales</taxon>
        <taxon>Bacillaceae</taxon>
        <taxon>Bacillus</taxon>
    </lineage>
</organism>
<name>A0ABT9WQ69_9BACI</name>
<dbReference type="InterPro" id="IPR013325">
    <property type="entry name" value="RNA_pol_sigma_r2"/>
</dbReference>
<dbReference type="EMBL" id="JAUSTT010000006">
    <property type="protein sequence ID" value="MDQ0175434.1"/>
    <property type="molecule type" value="Genomic_DNA"/>
</dbReference>
<reference evidence="2 3" key="1">
    <citation type="submission" date="2023-07" db="EMBL/GenBank/DDBJ databases">
        <title>Genomic Encyclopedia of Type Strains, Phase IV (KMG-IV): sequencing the most valuable type-strain genomes for metagenomic binning, comparative biology and taxonomic classification.</title>
        <authorList>
            <person name="Goeker M."/>
        </authorList>
    </citation>
    <scope>NUCLEOTIDE SEQUENCE [LARGE SCALE GENOMIC DNA]</scope>
    <source>
        <strain evidence="2 3">DSM 23837</strain>
    </source>
</reference>
<keyword evidence="2" id="KW-0804">Transcription</keyword>
<sequence>MKINEQNVVQQLKKRNKKALYYIIDHNGGLITSIIRTHLYDLEAVHDDCMDDILLTIWDQIDTFCPENNTFKNWVATVAKYKAIEYQKKYSKHYLSNIMC</sequence>
<dbReference type="Pfam" id="PF04542">
    <property type="entry name" value="Sigma70_r2"/>
    <property type="match status" value="1"/>
</dbReference>
<comment type="caution">
    <text evidence="2">The sequence shown here is derived from an EMBL/GenBank/DDBJ whole genome shotgun (WGS) entry which is preliminary data.</text>
</comment>
<proteinExistence type="predicted"/>
<gene>
    <name evidence="2" type="ORF">J2S08_001268</name>
</gene>
<protein>
    <submittedName>
        <fullName evidence="2">DNA-directed RNA polymerase specialized sigma24 family protein</fullName>
    </submittedName>
</protein>
<keyword evidence="2" id="KW-0240">DNA-directed RNA polymerase</keyword>
<dbReference type="Proteomes" id="UP001223586">
    <property type="component" value="Unassembled WGS sequence"/>
</dbReference>